<dbReference type="InterPro" id="IPR029052">
    <property type="entry name" value="Metallo-depent_PP-like"/>
</dbReference>
<feature type="domain" description="Calcineurin-like phosphoesterase" evidence="4">
    <location>
        <begin position="162"/>
        <end position="340"/>
    </location>
</feature>
<dbReference type="PANTHER" id="PTHR31302:SF31">
    <property type="entry name" value="PHOSPHODIESTERASE YAEI"/>
    <property type="match status" value="1"/>
</dbReference>
<accession>G6AY75</accession>
<dbReference type="GO" id="GO:0016020">
    <property type="term" value="C:membrane"/>
    <property type="evidence" value="ECO:0007669"/>
    <property type="project" value="GOC"/>
</dbReference>
<evidence type="ECO:0000259" key="4">
    <source>
        <dbReference type="Pfam" id="PF00149"/>
    </source>
</evidence>
<dbReference type="PATRIC" id="fig|1002367.3.peg.1280"/>
<dbReference type="AlphaFoldDB" id="G6AY75"/>
<dbReference type="SUPFAM" id="SSF56300">
    <property type="entry name" value="Metallo-dependent phosphatases"/>
    <property type="match status" value="1"/>
</dbReference>
<comment type="caution">
    <text evidence="5">The sequence shown here is derived from an EMBL/GenBank/DDBJ whole genome shotgun (WGS) entry which is preliminary data.</text>
</comment>
<feature type="transmembrane region" description="Helical" evidence="3">
    <location>
        <begin position="115"/>
        <end position="137"/>
    </location>
</feature>
<dbReference type="CDD" id="cd07385">
    <property type="entry name" value="MPP_YkuE_C"/>
    <property type="match status" value="1"/>
</dbReference>
<sequence length="398" mass="45610">MARKRAIKWNIMIARISILILLLTLLPDLYIYRRYLRWRFDLTLWMRLLWWVPGAAMIACTAAYSMMRNFAPDNLTLFNVYLFMLGLLIVPKVVFTLSSLAGLAVKRLLKLRTNWGNHIGLVLVLGWFYVLFMGTMVGPDQLHVKRVTLEFDSLPKAFDGYRIVQLSDMHLGSMKQEFAQRMVAQVNELHPDAILFTGDLQNMRPQELVRHAPTLVHLHPVDGIFSVLGNHDYADYVKTATAEQKRSMERMTRSFEASLNWDLLLNERRILRRGADSIVIAGTENDGRPPFPCKADYRKALHGISPESFVIMMQHDPSAWRRHILPQCTAQLTLSGHTHGGQLSLFGWRPTSLVNSEDAGLYSEGKRFLFVSTGVGGFLPFRFHMKPEIVEITLKVKK</sequence>
<keyword evidence="2" id="KW-0378">Hydrolase</keyword>
<feature type="transmembrane region" description="Helical" evidence="3">
    <location>
        <begin position="12"/>
        <end position="32"/>
    </location>
</feature>
<feature type="transmembrane region" description="Helical" evidence="3">
    <location>
        <begin position="76"/>
        <end position="95"/>
    </location>
</feature>
<dbReference type="Proteomes" id="UP000004407">
    <property type="component" value="Unassembled WGS sequence"/>
</dbReference>
<keyword evidence="1" id="KW-0479">Metal-binding</keyword>
<keyword evidence="3" id="KW-1133">Transmembrane helix</keyword>
<gene>
    <name evidence="5" type="ORF">HMPREF0673_01584</name>
</gene>
<dbReference type="GO" id="GO:0008758">
    <property type="term" value="F:UDP-2,3-diacylglucosamine hydrolase activity"/>
    <property type="evidence" value="ECO:0007669"/>
    <property type="project" value="TreeGrafter"/>
</dbReference>
<feature type="transmembrane region" description="Helical" evidence="3">
    <location>
        <begin position="44"/>
        <end position="64"/>
    </location>
</feature>
<keyword evidence="3" id="KW-0472">Membrane</keyword>
<dbReference type="eggNOG" id="COG1408">
    <property type="taxonomic scope" value="Bacteria"/>
</dbReference>
<keyword evidence="3" id="KW-0812">Transmembrane</keyword>
<evidence type="ECO:0000256" key="1">
    <source>
        <dbReference type="ARBA" id="ARBA00022723"/>
    </source>
</evidence>
<protein>
    <submittedName>
        <fullName evidence="5">Ser/Thr phosphatase family protein</fullName>
    </submittedName>
</protein>
<dbReference type="PANTHER" id="PTHR31302">
    <property type="entry name" value="TRANSMEMBRANE PROTEIN WITH METALLOPHOSPHOESTERASE DOMAIN-RELATED"/>
    <property type="match status" value="1"/>
</dbReference>
<dbReference type="InterPro" id="IPR051158">
    <property type="entry name" value="Metallophosphoesterase_sf"/>
</dbReference>
<dbReference type="Pfam" id="PF00149">
    <property type="entry name" value="Metallophos"/>
    <property type="match status" value="1"/>
</dbReference>
<name>G6AY75_9BACT</name>
<dbReference type="InterPro" id="IPR004843">
    <property type="entry name" value="Calcineurin-like_PHP"/>
</dbReference>
<reference evidence="5 6" key="1">
    <citation type="submission" date="2011-08" db="EMBL/GenBank/DDBJ databases">
        <authorList>
            <person name="Weinstock G."/>
            <person name="Sodergren E."/>
            <person name="Clifton S."/>
            <person name="Fulton L."/>
            <person name="Fulton B."/>
            <person name="Courtney L."/>
            <person name="Fronick C."/>
            <person name="Harrison M."/>
            <person name="Strong C."/>
            <person name="Farmer C."/>
            <person name="Delahaunty K."/>
            <person name="Markovic C."/>
            <person name="Hall O."/>
            <person name="Minx P."/>
            <person name="Tomlinson C."/>
            <person name="Mitreva M."/>
            <person name="Hou S."/>
            <person name="Chen J."/>
            <person name="Wollam A."/>
            <person name="Pepin K.H."/>
            <person name="Johnson M."/>
            <person name="Bhonagiri V."/>
            <person name="Zhang X."/>
            <person name="Suruliraj S."/>
            <person name="Warren W."/>
            <person name="Chinwalla A."/>
            <person name="Mardis E.R."/>
            <person name="Wilson R.K."/>
        </authorList>
    </citation>
    <scope>NUCLEOTIDE SEQUENCE [LARGE SCALE GENOMIC DNA]</scope>
    <source>
        <strain evidence="5 6">DSM 18206</strain>
    </source>
</reference>
<dbReference type="Gene3D" id="3.60.21.10">
    <property type="match status" value="1"/>
</dbReference>
<proteinExistence type="predicted"/>
<dbReference type="GO" id="GO:0046872">
    <property type="term" value="F:metal ion binding"/>
    <property type="evidence" value="ECO:0007669"/>
    <property type="project" value="UniProtKB-KW"/>
</dbReference>
<dbReference type="EMBL" id="AFZZ01000138">
    <property type="protein sequence ID" value="EHJ39641.1"/>
    <property type="molecule type" value="Genomic_DNA"/>
</dbReference>
<evidence type="ECO:0000313" key="5">
    <source>
        <dbReference type="EMBL" id="EHJ39641.1"/>
    </source>
</evidence>
<organism evidence="5 6">
    <name type="scientific">Leyella stercorea DSM 18206</name>
    <dbReference type="NCBI Taxonomy" id="1002367"/>
    <lineage>
        <taxon>Bacteria</taxon>
        <taxon>Pseudomonadati</taxon>
        <taxon>Bacteroidota</taxon>
        <taxon>Bacteroidia</taxon>
        <taxon>Bacteroidales</taxon>
        <taxon>Prevotellaceae</taxon>
        <taxon>Leyella</taxon>
    </lineage>
</organism>
<dbReference type="GO" id="GO:0009245">
    <property type="term" value="P:lipid A biosynthetic process"/>
    <property type="evidence" value="ECO:0007669"/>
    <property type="project" value="TreeGrafter"/>
</dbReference>
<evidence type="ECO:0000313" key="6">
    <source>
        <dbReference type="Proteomes" id="UP000004407"/>
    </source>
</evidence>
<evidence type="ECO:0000256" key="2">
    <source>
        <dbReference type="ARBA" id="ARBA00022801"/>
    </source>
</evidence>
<dbReference type="HOGENOM" id="CLU_025443_6_0_10"/>
<evidence type="ECO:0000256" key="3">
    <source>
        <dbReference type="SAM" id="Phobius"/>
    </source>
</evidence>